<dbReference type="OrthoDB" id="319971at2759"/>
<comment type="caution">
    <text evidence="1">The sequence shown here is derived from an EMBL/GenBank/DDBJ whole genome shotgun (WGS) entry which is preliminary data.</text>
</comment>
<dbReference type="Proteomes" id="UP000683925">
    <property type="component" value="Unassembled WGS sequence"/>
</dbReference>
<keyword evidence="2" id="KW-1185">Reference proteome</keyword>
<proteinExistence type="predicted"/>
<accession>A0A8S1Y6X4</accession>
<dbReference type="AlphaFoldDB" id="A0A8S1Y6X4"/>
<dbReference type="EMBL" id="CAJJDP010000149">
    <property type="protein sequence ID" value="CAD8209549.1"/>
    <property type="molecule type" value="Genomic_DNA"/>
</dbReference>
<evidence type="ECO:0000313" key="1">
    <source>
        <dbReference type="EMBL" id="CAD8209549.1"/>
    </source>
</evidence>
<evidence type="ECO:0000313" key="2">
    <source>
        <dbReference type="Proteomes" id="UP000683925"/>
    </source>
</evidence>
<gene>
    <name evidence="1" type="ORF">POCTA_138.1.T1470140</name>
</gene>
<reference evidence="1" key="1">
    <citation type="submission" date="2021-01" db="EMBL/GenBank/DDBJ databases">
        <authorList>
            <consortium name="Genoscope - CEA"/>
            <person name="William W."/>
        </authorList>
    </citation>
    <scope>NUCLEOTIDE SEQUENCE</scope>
</reference>
<organism evidence="1 2">
    <name type="scientific">Paramecium octaurelia</name>
    <dbReference type="NCBI Taxonomy" id="43137"/>
    <lineage>
        <taxon>Eukaryota</taxon>
        <taxon>Sar</taxon>
        <taxon>Alveolata</taxon>
        <taxon>Ciliophora</taxon>
        <taxon>Intramacronucleata</taxon>
        <taxon>Oligohymenophorea</taxon>
        <taxon>Peniculida</taxon>
        <taxon>Parameciidae</taxon>
        <taxon>Paramecium</taxon>
    </lineage>
</organism>
<sequence>MQDQYIESPFQKSQVVEDTKINMSGKFSGTVKSRNCLIKYYESKNILSGVLFVVQSYFTQILFDKIESLGQLKVHLLSDVFLYPFQQIEHSQSLSHFKQYAGHQAVPRLVQIIYHPELEFLQSIIIYLRKISFERKIKISLIYIKICHSGYDAIFQAQRYKLSVQKLAPSQQNEEQYVELIYIEIPELIGVALQNNKQIYALRGYKNQYVLIVIEAPSLFLKIPKQGPSFLLLLLKFAGSQIMFHEFVTAQLEPLIVNYNRYRISKNLQYLSLLSVIPNKQQFKHLQYEGGSPDKTVLMGHRHIPLIKVVGEKHDVHQSQLLPEQVQQVG</sequence>
<protein>
    <submittedName>
        <fullName evidence="1">Uncharacterized protein</fullName>
    </submittedName>
</protein>
<name>A0A8S1Y6X4_PAROT</name>